<accession>A0A1I5QE44</accession>
<evidence type="ECO:0000256" key="5">
    <source>
        <dbReference type="ARBA" id="ARBA00023143"/>
    </source>
</evidence>
<evidence type="ECO:0000256" key="2">
    <source>
        <dbReference type="ARBA" id="ARBA00022692"/>
    </source>
</evidence>
<dbReference type="GO" id="GO:0005886">
    <property type="term" value="C:plasma membrane"/>
    <property type="evidence" value="ECO:0007669"/>
    <property type="project" value="UniProtKB-SubCell"/>
</dbReference>
<keyword evidence="8" id="KW-0969">Cilium</keyword>
<gene>
    <name evidence="8" type="ORF">SAMN05216229_102307</name>
</gene>
<dbReference type="PANTHER" id="PTHR38766:SF1">
    <property type="entry name" value="FLAGELLAR PROTEIN FLIO"/>
    <property type="match status" value="1"/>
</dbReference>
<keyword evidence="2 7" id="KW-0812">Transmembrane</keyword>
<dbReference type="EMBL" id="FOXM01000002">
    <property type="protein sequence ID" value="SFP44240.1"/>
    <property type="molecule type" value="Genomic_DNA"/>
</dbReference>
<feature type="transmembrane region" description="Helical" evidence="7">
    <location>
        <begin position="20"/>
        <end position="46"/>
    </location>
</feature>
<dbReference type="OrthoDB" id="6897726at2"/>
<keyword evidence="4 7" id="KW-0472">Membrane</keyword>
<dbReference type="GO" id="GO:0009425">
    <property type="term" value="C:bacterial-type flagellum basal body"/>
    <property type="evidence" value="ECO:0007669"/>
    <property type="project" value="UniProtKB-SubCell"/>
</dbReference>
<comment type="similarity">
    <text evidence="6 7">Belongs to the FliO/MopB family.</text>
</comment>
<evidence type="ECO:0000256" key="3">
    <source>
        <dbReference type="ARBA" id="ARBA00022989"/>
    </source>
</evidence>
<evidence type="ECO:0000256" key="7">
    <source>
        <dbReference type="RuleBase" id="RU362064"/>
    </source>
</evidence>
<keyword evidence="5 7" id="KW-0975">Bacterial flagellum</keyword>
<proteinExistence type="inferred from homology"/>
<name>A0A1I5QE44_9GAMM</name>
<dbReference type="Proteomes" id="UP000243084">
    <property type="component" value="Unassembled WGS sequence"/>
</dbReference>
<keyword evidence="8" id="KW-0282">Flagellum</keyword>
<dbReference type="GO" id="GO:0044781">
    <property type="term" value="P:bacterial-type flagellum organization"/>
    <property type="evidence" value="ECO:0007669"/>
    <property type="project" value="UniProtKB-UniRule"/>
</dbReference>
<dbReference type="InterPro" id="IPR052205">
    <property type="entry name" value="FliO/MopB"/>
</dbReference>
<dbReference type="RefSeq" id="WP_092428461.1">
    <property type="nucleotide sequence ID" value="NZ_FOXM01000002.1"/>
</dbReference>
<dbReference type="AlphaFoldDB" id="A0A1I5QE44"/>
<evidence type="ECO:0000313" key="8">
    <source>
        <dbReference type="EMBL" id="SFP44240.1"/>
    </source>
</evidence>
<keyword evidence="8" id="KW-0966">Cell projection</keyword>
<evidence type="ECO:0000313" key="9">
    <source>
        <dbReference type="Proteomes" id="UP000243084"/>
    </source>
</evidence>
<protein>
    <recommendedName>
        <fullName evidence="7">Flagellar protein</fullName>
    </recommendedName>
</protein>
<evidence type="ECO:0000256" key="4">
    <source>
        <dbReference type="ARBA" id="ARBA00023136"/>
    </source>
</evidence>
<dbReference type="NCBIfam" id="TIGR03500">
    <property type="entry name" value="FliO_TIGR"/>
    <property type="match status" value="1"/>
</dbReference>
<sequence length="137" mass="14373">MSTLPAATQAVSGAESEALLGMAALGKTGLALLLVIALILLCSWLLRRLSAGQRLAGQPLKVRGSTMLGPRERVVIVEVAGTWLVLGVAPGQVSKLHELPAPPDEATPPATALDGSFAERLSQALRHNLRRTVSRQP</sequence>
<keyword evidence="9" id="KW-1185">Reference proteome</keyword>
<dbReference type="InterPro" id="IPR022781">
    <property type="entry name" value="Flagellar_biosynth_FliO"/>
</dbReference>
<organism evidence="8 9">
    <name type="scientific">Geopseudomonas sagittaria</name>
    <dbReference type="NCBI Taxonomy" id="1135990"/>
    <lineage>
        <taxon>Bacteria</taxon>
        <taxon>Pseudomonadati</taxon>
        <taxon>Pseudomonadota</taxon>
        <taxon>Gammaproteobacteria</taxon>
        <taxon>Pseudomonadales</taxon>
        <taxon>Pseudomonadaceae</taxon>
        <taxon>Geopseudomonas</taxon>
    </lineage>
</organism>
<evidence type="ECO:0000256" key="1">
    <source>
        <dbReference type="ARBA" id="ARBA00022475"/>
    </source>
</evidence>
<comment type="subcellular location">
    <subcellularLocation>
        <location evidence="7">Cell membrane</location>
    </subcellularLocation>
    <subcellularLocation>
        <location evidence="7">Bacterial flagellum basal body</location>
    </subcellularLocation>
</comment>
<reference evidence="9" key="1">
    <citation type="submission" date="2016-10" db="EMBL/GenBank/DDBJ databases">
        <authorList>
            <person name="Varghese N."/>
            <person name="Submissions S."/>
        </authorList>
    </citation>
    <scope>NUCLEOTIDE SEQUENCE [LARGE SCALE GENOMIC DNA]</scope>
    <source>
        <strain evidence="9">JCM 18195</strain>
    </source>
</reference>
<evidence type="ECO:0000256" key="6">
    <source>
        <dbReference type="ARBA" id="ARBA00037937"/>
    </source>
</evidence>
<dbReference type="PANTHER" id="PTHR38766">
    <property type="entry name" value="FLAGELLAR PROTEIN FLIO"/>
    <property type="match status" value="1"/>
</dbReference>
<keyword evidence="3 7" id="KW-1133">Transmembrane helix</keyword>
<keyword evidence="1 7" id="KW-1003">Cell membrane</keyword>
<dbReference type="Pfam" id="PF04347">
    <property type="entry name" value="FliO"/>
    <property type="match status" value="1"/>
</dbReference>